<evidence type="ECO:0000313" key="2">
    <source>
        <dbReference type="Proteomes" id="UP000675881"/>
    </source>
</evidence>
<dbReference type="AlphaFoldDB" id="A0A7R8CNL3"/>
<organism evidence="1 2">
    <name type="scientific">Lepeophtheirus salmonis</name>
    <name type="common">Salmon louse</name>
    <name type="synonym">Caligus salmonis</name>
    <dbReference type="NCBI Taxonomy" id="72036"/>
    <lineage>
        <taxon>Eukaryota</taxon>
        <taxon>Metazoa</taxon>
        <taxon>Ecdysozoa</taxon>
        <taxon>Arthropoda</taxon>
        <taxon>Crustacea</taxon>
        <taxon>Multicrustacea</taxon>
        <taxon>Hexanauplia</taxon>
        <taxon>Copepoda</taxon>
        <taxon>Siphonostomatoida</taxon>
        <taxon>Caligidae</taxon>
        <taxon>Lepeophtheirus</taxon>
    </lineage>
</organism>
<reference evidence="1" key="1">
    <citation type="submission" date="2021-02" db="EMBL/GenBank/DDBJ databases">
        <authorList>
            <person name="Bekaert M."/>
        </authorList>
    </citation>
    <scope>NUCLEOTIDE SEQUENCE</scope>
    <source>
        <strain evidence="1">IoA-00</strain>
    </source>
</reference>
<name>A0A7R8CNL3_LEPSM</name>
<keyword evidence="2" id="KW-1185">Reference proteome</keyword>
<accession>A0A7R8CNL3</accession>
<dbReference type="Proteomes" id="UP000675881">
    <property type="component" value="Chromosome 2"/>
</dbReference>
<evidence type="ECO:0000313" key="1">
    <source>
        <dbReference type="EMBL" id="CAF2876346.1"/>
    </source>
</evidence>
<protein>
    <submittedName>
        <fullName evidence="1">(salmon louse) hypothetical protein</fullName>
    </submittedName>
</protein>
<gene>
    <name evidence="1" type="ORF">LSAA_6174</name>
</gene>
<proteinExistence type="predicted"/>
<dbReference type="EMBL" id="HG994581">
    <property type="protein sequence ID" value="CAF2876346.1"/>
    <property type="molecule type" value="Genomic_DNA"/>
</dbReference>
<sequence length="192" mass="21673">MDVGETVKSSPVKDHTNECITVDFNLYTTISSKADFGSYKNYDKNDGRDLSGNPKPAIGFDVNGDTKCNLRNIEGVIVFNIRGQIDKVLDDNYLDVIRACNSVVVKTPYWNDLMLLYAKGVSEACRYKGVPRNNSYTSKLHIEKVTSWKPLVNNNQKRKAIIMNSGVIVDDTTHRIGCRRTFKQRALIYAIN</sequence>